<dbReference type="EMBL" id="PKOZ01000006">
    <property type="protein sequence ID" value="PQD94950.1"/>
    <property type="molecule type" value="Genomic_DNA"/>
</dbReference>
<comment type="caution">
    <text evidence="1">The sequence shown here is derived from an EMBL/GenBank/DDBJ whole genome shotgun (WGS) entry which is preliminary data.</text>
</comment>
<dbReference type="OrthoDB" id="2692034at2"/>
<gene>
    <name evidence="1" type="ORF">CYL18_11490</name>
</gene>
<proteinExistence type="predicted"/>
<dbReference type="AlphaFoldDB" id="A0A2S7MYV9"/>
<accession>A0A2S7MYV9</accession>
<keyword evidence="2" id="KW-1185">Reference proteome</keyword>
<name>A0A2S7MYV9_9BACI</name>
<evidence type="ECO:0000313" key="1">
    <source>
        <dbReference type="EMBL" id="PQD94950.1"/>
    </source>
</evidence>
<dbReference type="RefSeq" id="WP_104849655.1">
    <property type="nucleotide sequence ID" value="NZ_PKOZ01000006.1"/>
</dbReference>
<evidence type="ECO:0000313" key="2">
    <source>
        <dbReference type="Proteomes" id="UP000239663"/>
    </source>
</evidence>
<dbReference type="Proteomes" id="UP000239663">
    <property type="component" value="Unassembled WGS sequence"/>
</dbReference>
<protein>
    <submittedName>
        <fullName evidence="1">Uncharacterized protein</fullName>
    </submittedName>
</protein>
<organism evidence="1 2">
    <name type="scientific">Pradoshia eiseniae</name>
    <dbReference type="NCBI Taxonomy" id="2064768"/>
    <lineage>
        <taxon>Bacteria</taxon>
        <taxon>Bacillati</taxon>
        <taxon>Bacillota</taxon>
        <taxon>Bacilli</taxon>
        <taxon>Bacillales</taxon>
        <taxon>Bacillaceae</taxon>
        <taxon>Pradoshia</taxon>
    </lineage>
</organism>
<reference evidence="1 2" key="1">
    <citation type="submission" date="2017-12" db="EMBL/GenBank/DDBJ databases">
        <title>Taxonomic description and draft genome of Pradoshia cofamensis Gen. nov., sp. nov., a thermotolerant bacillale isolated from anterior gut of earthworm Eisenia fetida.</title>
        <authorList>
            <person name="Saha T."/>
            <person name="Chakraborty R."/>
        </authorList>
    </citation>
    <scope>NUCLEOTIDE SEQUENCE [LARGE SCALE GENOMIC DNA]</scope>
    <source>
        <strain evidence="1 2">EAG3</strain>
    </source>
</reference>
<sequence>MNSLMDAVYNWLTIRIVYDARPEDTAARDTVHLFEQTLEADHGVDRYSYEKKDGWYTVVFTKDGNADELRFREEMVEIMLKQVLSHPERYKQFPSE</sequence>